<evidence type="ECO:0000259" key="1">
    <source>
        <dbReference type="PROSITE" id="PS50943"/>
    </source>
</evidence>
<dbReference type="PROSITE" id="PS50943">
    <property type="entry name" value="HTH_CROC1"/>
    <property type="match status" value="1"/>
</dbReference>
<dbReference type="EMBL" id="JASCIS010000011">
    <property type="protein sequence ID" value="MDI3419530.1"/>
    <property type="molecule type" value="Genomic_DNA"/>
</dbReference>
<evidence type="ECO:0000313" key="2">
    <source>
        <dbReference type="EMBL" id="MDI3419530.1"/>
    </source>
</evidence>
<dbReference type="SMART" id="SM00530">
    <property type="entry name" value="HTH_XRE"/>
    <property type="match status" value="1"/>
</dbReference>
<dbReference type="SUPFAM" id="SSF47413">
    <property type="entry name" value="lambda repressor-like DNA-binding domains"/>
    <property type="match status" value="1"/>
</dbReference>
<dbReference type="Pfam" id="PF01381">
    <property type="entry name" value="HTH_3"/>
    <property type="match status" value="1"/>
</dbReference>
<accession>A0ABT6SWE1</accession>
<reference evidence="2 3" key="1">
    <citation type="submission" date="2023-05" db="EMBL/GenBank/DDBJ databases">
        <title>Draft genome sequence of Streptomyces sp. B-S-A12 isolated from a cave soil in Thailand.</title>
        <authorList>
            <person name="Chamroensaksri N."/>
            <person name="Muangham S."/>
        </authorList>
    </citation>
    <scope>NUCLEOTIDE SEQUENCE [LARGE SCALE GENOMIC DNA]</scope>
    <source>
        <strain evidence="2 3">B-S-A12</strain>
    </source>
</reference>
<evidence type="ECO:0000313" key="3">
    <source>
        <dbReference type="Proteomes" id="UP001237105"/>
    </source>
</evidence>
<keyword evidence="3" id="KW-1185">Reference proteome</keyword>
<dbReference type="CDD" id="cd00093">
    <property type="entry name" value="HTH_XRE"/>
    <property type="match status" value="1"/>
</dbReference>
<sequence length="113" mass="12219">MSTLKPKKAESADWSELRGELGFTPDEQVSVEKQAADMLAEVRAHRLAEVRKRQHMTQAALAEVLGVTQGRVSQIEKGAVTRTEVETLAAYVAALGGRLKIVADFGDESLVLG</sequence>
<comment type="caution">
    <text evidence="2">The sequence shown here is derived from an EMBL/GenBank/DDBJ whole genome shotgun (WGS) entry which is preliminary data.</text>
</comment>
<dbReference type="InterPro" id="IPR001387">
    <property type="entry name" value="Cro/C1-type_HTH"/>
</dbReference>
<dbReference type="Proteomes" id="UP001237105">
    <property type="component" value="Unassembled WGS sequence"/>
</dbReference>
<dbReference type="InterPro" id="IPR010982">
    <property type="entry name" value="Lambda_DNA-bd_dom_sf"/>
</dbReference>
<organism evidence="2 3">
    <name type="scientific">Streptomyces luteolus</name>
    <dbReference type="NCBI Taxonomy" id="3043615"/>
    <lineage>
        <taxon>Bacteria</taxon>
        <taxon>Bacillati</taxon>
        <taxon>Actinomycetota</taxon>
        <taxon>Actinomycetes</taxon>
        <taxon>Kitasatosporales</taxon>
        <taxon>Streptomycetaceae</taxon>
        <taxon>Streptomyces</taxon>
    </lineage>
</organism>
<gene>
    <name evidence="2" type="ORF">QIT00_13340</name>
</gene>
<protein>
    <submittedName>
        <fullName evidence="2">XRE family transcriptional regulator</fullName>
    </submittedName>
</protein>
<dbReference type="Gene3D" id="1.10.260.40">
    <property type="entry name" value="lambda repressor-like DNA-binding domains"/>
    <property type="match status" value="1"/>
</dbReference>
<dbReference type="RefSeq" id="WP_282535442.1">
    <property type="nucleotide sequence ID" value="NZ_JASCIS010000011.1"/>
</dbReference>
<name>A0ABT6SWE1_9ACTN</name>
<proteinExistence type="predicted"/>
<feature type="domain" description="HTH cro/C1-type" evidence="1">
    <location>
        <begin position="47"/>
        <end position="102"/>
    </location>
</feature>